<feature type="domain" description="FAD dependent oxidoreductase" evidence="1">
    <location>
        <begin position="53"/>
        <end position="441"/>
    </location>
</feature>
<organism evidence="2 3">
    <name type="scientific">Cladophialophora chaetospira</name>
    <dbReference type="NCBI Taxonomy" id="386627"/>
    <lineage>
        <taxon>Eukaryota</taxon>
        <taxon>Fungi</taxon>
        <taxon>Dikarya</taxon>
        <taxon>Ascomycota</taxon>
        <taxon>Pezizomycotina</taxon>
        <taxon>Eurotiomycetes</taxon>
        <taxon>Chaetothyriomycetidae</taxon>
        <taxon>Chaetothyriales</taxon>
        <taxon>Herpotrichiellaceae</taxon>
        <taxon>Cladophialophora</taxon>
    </lineage>
</organism>
<dbReference type="EMBL" id="JAPDRK010000021">
    <property type="protein sequence ID" value="KAJ9603677.1"/>
    <property type="molecule type" value="Genomic_DNA"/>
</dbReference>
<dbReference type="AlphaFoldDB" id="A0AA38WYY5"/>
<accession>A0AA38WYY5</accession>
<protein>
    <recommendedName>
        <fullName evidence="1">FAD dependent oxidoreductase domain-containing protein</fullName>
    </recommendedName>
</protein>
<gene>
    <name evidence="2" type="ORF">H2200_011863</name>
</gene>
<dbReference type="PANTHER" id="PTHR13847">
    <property type="entry name" value="SARCOSINE DEHYDROGENASE-RELATED"/>
    <property type="match status" value="1"/>
</dbReference>
<reference evidence="2" key="1">
    <citation type="submission" date="2022-10" db="EMBL/GenBank/DDBJ databases">
        <title>Culturing micro-colonial fungi from biological soil crusts in the Mojave desert and describing Neophaeococcomyces mojavensis, and introducing the new genera and species Taxawa tesnikishii.</title>
        <authorList>
            <person name="Kurbessoian T."/>
            <person name="Stajich J.E."/>
        </authorList>
    </citation>
    <scope>NUCLEOTIDE SEQUENCE</scope>
    <source>
        <strain evidence="2">TK_41</strain>
    </source>
</reference>
<evidence type="ECO:0000313" key="2">
    <source>
        <dbReference type="EMBL" id="KAJ9603677.1"/>
    </source>
</evidence>
<proteinExistence type="predicted"/>
<evidence type="ECO:0000259" key="1">
    <source>
        <dbReference type="Pfam" id="PF01266"/>
    </source>
</evidence>
<dbReference type="Gene3D" id="3.50.50.60">
    <property type="entry name" value="FAD/NAD(P)-binding domain"/>
    <property type="match status" value="1"/>
</dbReference>
<dbReference type="Gene3D" id="3.30.9.10">
    <property type="entry name" value="D-Amino Acid Oxidase, subunit A, domain 2"/>
    <property type="match status" value="1"/>
</dbReference>
<dbReference type="Pfam" id="PF01266">
    <property type="entry name" value="DAO"/>
    <property type="match status" value="1"/>
</dbReference>
<name>A0AA38WYY5_9EURO</name>
<dbReference type="GO" id="GO:0005737">
    <property type="term" value="C:cytoplasm"/>
    <property type="evidence" value="ECO:0007669"/>
    <property type="project" value="TreeGrafter"/>
</dbReference>
<dbReference type="InterPro" id="IPR006076">
    <property type="entry name" value="FAD-dep_OxRdtase"/>
</dbReference>
<dbReference type="PANTHER" id="PTHR13847:SF213">
    <property type="entry name" value="DEPENDENT OXIDOREDUCTASE, PUTATIVE-RELATED"/>
    <property type="match status" value="1"/>
</dbReference>
<dbReference type="InterPro" id="IPR036188">
    <property type="entry name" value="FAD/NAD-bd_sf"/>
</dbReference>
<dbReference type="Proteomes" id="UP001172673">
    <property type="component" value="Unassembled WGS sequence"/>
</dbReference>
<evidence type="ECO:0000313" key="3">
    <source>
        <dbReference type="Proteomes" id="UP001172673"/>
    </source>
</evidence>
<sequence>MGDSRDTTMLHKLAARLGRDPGTPVESPTESFWQVPRHSFADRQSASLPTETDVVIIGSGITGISIAQHLLRLQSSLKITMLEARSAISGATGRNGGHIKAVPWADYYALKKAMGKESAMKVTRFRMAHLDTLVDEAAALGEAGKVGLVRRVEGVSAVFDEEAWKAAKTKLQAWLEDFPEERERWSMHEREELKNFGIVNACGCIKGPSGAAWPYRFLGVILSKLLETGQVSLETHTTAKEIRRSQASSYPYEVVTSRDTIACRHVINCTNGFAAHLLPYLKGKLWPLRGQMTVQSVPQNFPRLGASRSWSTMWAQGFDYITQSPGDDGSLYLGGGFFQGGPEKDDDLGNTDDSQLSAQCLEHLEGVAAKAFAHGEGTTIDKKWTGIMGFTGDGFPLVDRVHSFLSGREEPDPEAGGEWIAAGWDGYGMVHCWLAGKALAHIVLGREDEILDWFPREEFSCTQQRLEKMSPEGALNGFLGFLGEPSAA</sequence>
<comment type="caution">
    <text evidence="2">The sequence shown here is derived from an EMBL/GenBank/DDBJ whole genome shotgun (WGS) entry which is preliminary data.</text>
</comment>
<keyword evidence="3" id="KW-1185">Reference proteome</keyword>
<dbReference type="SUPFAM" id="SSF51905">
    <property type="entry name" value="FAD/NAD(P)-binding domain"/>
    <property type="match status" value="1"/>
</dbReference>